<dbReference type="Pfam" id="PF00389">
    <property type="entry name" value="2-Hacid_dh"/>
    <property type="match status" value="1"/>
</dbReference>
<dbReference type="InterPro" id="IPR006140">
    <property type="entry name" value="D-isomer_DH_NAD-bd"/>
</dbReference>
<dbReference type="Pfam" id="PF02826">
    <property type="entry name" value="2-Hacid_dh_C"/>
    <property type="match status" value="1"/>
</dbReference>
<reference evidence="6 7" key="1">
    <citation type="submission" date="2024-08" db="EMBL/GenBank/DDBJ databases">
        <title>Insights into the chromosomal genome structure of Flemingia macrophylla.</title>
        <authorList>
            <person name="Ding Y."/>
            <person name="Zhao Y."/>
            <person name="Bi W."/>
            <person name="Wu M."/>
            <person name="Zhao G."/>
            <person name="Gong Y."/>
            <person name="Li W."/>
            <person name="Zhang P."/>
        </authorList>
    </citation>
    <scope>NUCLEOTIDE SEQUENCE [LARGE SCALE GENOMIC DNA]</scope>
    <source>
        <strain evidence="6">DYQJB</strain>
        <tissue evidence="6">Leaf</tissue>
    </source>
</reference>
<dbReference type="Pfam" id="PF13012">
    <property type="entry name" value="MitMem_reg"/>
    <property type="match status" value="1"/>
</dbReference>
<evidence type="ECO:0000259" key="4">
    <source>
        <dbReference type="Pfam" id="PF02826"/>
    </source>
</evidence>
<proteinExistence type="inferred from homology"/>
<dbReference type="AlphaFoldDB" id="A0ABD1M3W3"/>
<evidence type="ECO:0000259" key="5">
    <source>
        <dbReference type="Pfam" id="PF13012"/>
    </source>
</evidence>
<dbReference type="InterPro" id="IPR024969">
    <property type="entry name" value="EIF3F/CSN6-like_C"/>
</dbReference>
<comment type="similarity">
    <text evidence="2">Belongs to the D-isomer specific 2-hydroxyacid dehydrogenase family.</text>
</comment>
<evidence type="ECO:0000256" key="1">
    <source>
        <dbReference type="ARBA" id="ARBA00023002"/>
    </source>
</evidence>
<evidence type="ECO:0000313" key="7">
    <source>
        <dbReference type="Proteomes" id="UP001603857"/>
    </source>
</evidence>
<dbReference type="Gene3D" id="3.40.50.720">
    <property type="entry name" value="NAD(P)-binding Rossmann-like Domain"/>
    <property type="match status" value="2"/>
</dbReference>
<evidence type="ECO:0000259" key="3">
    <source>
        <dbReference type="Pfam" id="PF00389"/>
    </source>
</evidence>
<comment type="caution">
    <text evidence="6">The sequence shown here is derived from an EMBL/GenBank/DDBJ whole genome shotgun (WGS) entry which is preliminary data.</text>
</comment>
<dbReference type="EMBL" id="JBGMDY010000006">
    <property type="protein sequence ID" value="KAL2330421.1"/>
    <property type="molecule type" value="Genomic_DNA"/>
</dbReference>
<evidence type="ECO:0000313" key="6">
    <source>
        <dbReference type="EMBL" id="KAL2330421.1"/>
    </source>
</evidence>
<feature type="domain" description="EIF3F/CSN6-like C-terminal" evidence="5">
    <location>
        <begin position="278"/>
        <end position="324"/>
    </location>
</feature>
<dbReference type="PANTHER" id="PTHR10996:SF234">
    <property type="entry name" value="D-GLYCERATE DEHYDROGENASE_HYDROXYPYRUVATE REDUCTASE"/>
    <property type="match status" value="1"/>
</dbReference>
<organism evidence="6 7">
    <name type="scientific">Flemingia macrophylla</name>
    <dbReference type="NCBI Taxonomy" id="520843"/>
    <lineage>
        <taxon>Eukaryota</taxon>
        <taxon>Viridiplantae</taxon>
        <taxon>Streptophyta</taxon>
        <taxon>Embryophyta</taxon>
        <taxon>Tracheophyta</taxon>
        <taxon>Spermatophyta</taxon>
        <taxon>Magnoliopsida</taxon>
        <taxon>eudicotyledons</taxon>
        <taxon>Gunneridae</taxon>
        <taxon>Pentapetalae</taxon>
        <taxon>rosids</taxon>
        <taxon>fabids</taxon>
        <taxon>Fabales</taxon>
        <taxon>Fabaceae</taxon>
        <taxon>Papilionoideae</taxon>
        <taxon>50 kb inversion clade</taxon>
        <taxon>NPAAA clade</taxon>
        <taxon>indigoferoid/millettioid clade</taxon>
        <taxon>Phaseoleae</taxon>
        <taxon>Flemingia</taxon>
    </lineage>
</organism>
<name>A0ABD1M3W3_9FABA</name>
<dbReference type="PANTHER" id="PTHR10996">
    <property type="entry name" value="2-HYDROXYACID DEHYDROGENASE-RELATED"/>
    <property type="match status" value="1"/>
</dbReference>
<sequence length="348" mass="38194">MGTNLVSACQKPLWQLPSSKGQHNKHKRVLPKVLLVGPPKNMGVLKPQSPQNYKLSKPWDGSLSLKEFMNENNYEGSMFEALICSVWDAPIDANVLQQLPCLKLVVTTTAGTDHIDIKECHRRGIQVANVGSLHTEDVADMAVALLFGVLTNIVSTRMRSSACNSPIPSTFKLGGKRIGIVGLGSIGIQVAKRLEAFGCNIAYHSRNKKTFISYPFYSNIVELATGTQQHCHLSFVFVFVSGQPCSGDLRPPVQKRLSSPSASLRHHALQDVQKCLCKDVFNLLPNLNVADLIKAFAVKTNDMMLVIYLSSLIRSVIALHNLINNKMLNKEHERAEDSKSVTVPSAAA</sequence>
<protein>
    <submittedName>
        <fullName evidence="6">Uncharacterized protein</fullName>
    </submittedName>
</protein>
<dbReference type="GO" id="GO:0016491">
    <property type="term" value="F:oxidoreductase activity"/>
    <property type="evidence" value="ECO:0007669"/>
    <property type="project" value="UniProtKB-KW"/>
</dbReference>
<feature type="domain" description="D-isomer specific 2-hydroxyacid dehydrogenase NAD-binding" evidence="4">
    <location>
        <begin position="157"/>
        <end position="209"/>
    </location>
</feature>
<feature type="domain" description="D-isomer specific 2-hydroxyacid dehydrogenase catalytic" evidence="3">
    <location>
        <begin position="79"/>
        <end position="216"/>
    </location>
</feature>
<keyword evidence="7" id="KW-1185">Reference proteome</keyword>
<keyword evidence="1 2" id="KW-0560">Oxidoreductase</keyword>
<gene>
    <name evidence="6" type="ORF">Fmac_018002</name>
</gene>
<dbReference type="Proteomes" id="UP001603857">
    <property type="component" value="Unassembled WGS sequence"/>
</dbReference>
<dbReference type="InterPro" id="IPR006139">
    <property type="entry name" value="D-isomer_2_OHA_DH_cat_dom"/>
</dbReference>
<dbReference type="SUPFAM" id="SSF52283">
    <property type="entry name" value="Formate/glycerate dehydrogenase catalytic domain-like"/>
    <property type="match status" value="1"/>
</dbReference>
<dbReference type="InterPro" id="IPR050223">
    <property type="entry name" value="D-isomer_2-hydroxyacid_DH"/>
</dbReference>
<accession>A0ABD1M3W3</accession>
<dbReference type="SUPFAM" id="SSF51735">
    <property type="entry name" value="NAD(P)-binding Rossmann-fold domains"/>
    <property type="match status" value="1"/>
</dbReference>
<dbReference type="InterPro" id="IPR036291">
    <property type="entry name" value="NAD(P)-bd_dom_sf"/>
</dbReference>
<evidence type="ECO:0000256" key="2">
    <source>
        <dbReference type="RuleBase" id="RU003719"/>
    </source>
</evidence>